<feature type="compositionally biased region" description="Basic and acidic residues" evidence="1">
    <location>
        <begin position="570"/>
        <end position="581"/>
    </location>
</feature>
<sequence>MRGRDWLVDVDSCPDPDAGRILNSAGSLIHEPVLTPHHTTPSPSLSPPVTATFSLARISYCEEVDMQLETRRARAQSAAIEPASVLASPTVHKRADSVPARQPDYATFDAYMRSRGVARHYEPNEQAAYIEYRWMKYETALRSLAREYEELVQLQENDQGVRYVPISTETHGDSVEVEDGAPPEFYSRACYVPKEYESVIVDTPPVVVTSVYNDPVDHAVSLISFMEFQEQDLMDDTGSRCFPLIPEDPIDKNYVPPGYTTSPDSLPYSDIWTAADDLKLLVLAFANYSEQGAFSVFHRHLQEAYDHTFTIPKFDPTEFMARYRCFANYIDHKLDRGFLDMYTGLLERLLEAALVKLPDITKCAVAAGFYVPRWWFIKMRRITDVDRARSFYYPDEDYFDNLLQQDPKLEDIYRINNPKPEYDPNRAVALAEKLLSHNVRATSAPASCKRSPTGSVESASDVVMSEAGKSYNSDTEVKYGIPSEVAKLPTPDPTPSPPHNAPVGSHATTATERVVATTPEITVETTAAAVAAGPTTGDERKGRATKRTHHAKGRIAQGLSTTRSSPRIAPQDKPDKPDSSRSRSRGRGQGRVGK</sequence>
<name>A0A1E3Q9I2_LIPST</name>
<feature type="compositionally biased region" description="Basic residues" evidence="1">
    <location>
        <begin position="582"/>
        <end position="594"/>
    </location>
</feature>
<evidence type="ECO:0000313" key="3">
    <source>
        <dbReference type="Proteomes" id="UP000094385"/>
    </source>
</evidence>
<evidence type="ECO:0000313" key="2">
    <source>
        <dbReference type="EMBL" id="ODQ73812.1"/>
    </source>
</evidence>
<evidence type="ECO:0000256" key="1">
    <source>
        <dbReference type="SAM" id="MobiDB-lite"/>
    </source>
</evidence>
<dbReference type="Proteomes" id="UP000094385">
    <property type="component" value="Unassembled WGS sequence"/>
</dbReference>
<feature type="compositionally biased region" description="Basic residues" evidence="1">
    <location>
        <begin position="543"/>
        <end position="553"/>
    </location>
</feature>
<feature type="compositionally biased region" description="Pro residues" evidence="1">
    <location>
        <begin position="490"/>
        <end position="500"/>
    </location>
</feature>
<feature type="region of interest" description="Disordered" evidence="1">
    <location>
        <begin position="484"/>
        <end position="506"/>
    </location>
</feature>
<proteinExistence type="predicted"/>
<feature type="compositionally biased region" description="Low complexity" evidence="1">
    <location>
        <begin position="522"/>
        <end position="536"/>
    </location>
</feature>
<protein>
    <submittedName>
        <fullName evidence="2">Uncharacterized protein</fullName>
    </submittedName>
</protein>
<dbReference type="OrthoDB" id="10367101at2759"/>
<keyword evidence="3" id="KW-1185">Reference proteome</keyword>
<dbReference type="AlphaFoldDB" id="A0A1E3Q9I2"/>
<dbReference type="EMBL" id="KV454293">
    <property type="protein sequence ID" value="ODQ73812.1"/>
    <property type="molecule type" value="Genomic_DNA"/>
</dbReference>
<feature type="region of interest" description="Disordered" evidence="1">
    <location>
        <begin position="522"/>
        <end position="594"/>
    </location>
</feature>
<organism evidence="2 3">
    <name type="scientific">Lipomyces starkeyi NRRL Y-11557</name>
    <dbReference type="NCBI Taxonomy" id="675824"/>
    <lineage>
        <taxon>Eukaryota</taxon>
        <taxon>Fungi</taxon>
        <taxon>Dikarya</taxon>
        <taxon>Ascomycota</taxon>
        <taxon>Saccharomycotina</taxon>
        <taxon>Lipomycetes</taxon>
        <taxon>Lipomycetales</taxon>
        <taxon>Lipomycetaceae</taxon>
        <taxon>Lipomyces</taxon>
    </lineage>
</organism>
<reference evidence="2 3" key="1">
    <citation type="journal article" date="2016" name="Proc. Natl. Acad. Sci. U.S.A.">
        <title>Comparative genomics of biotechnologically important yeasts.</title>
        <authorList>
            <person name="Riley R."/>
            <person name="Haridas S."/>
            <person name="Wolfe K.H."/>
            <person name="Lopes M.R."/>
            <person name="Hittinger C.T."/>
            <person name="Goeker M."/>
            <person name="Salamov A.A."/>
            <person name="Wisecaver J.H."/>
            <person name="Long T.M."/>
            <person name="Calvey C.H."/>
            <person name="Aerts A.L."/>
            <person name="Barry K.W."/>
            <person name="Choi C."/>
            <person name="Clum A."/>
            <person name="Coughlan A.Y."/>
            <person name="Deshpande S."/>
            <person name="Douglass A.P."/>
            <person name="Hanson S.J."/>
            <person name="Klenk H.-P."/>
            <person name="LaButti K.M."/>
            <person name="Lapidus A."/>
            <person name="Lindquist E.A."/>
            <person name="Lipzen A.M."/>
            <person name="Meier-Kolthoff J.P."/>
            <person name="Ohm R.A."/>
            <person name="Otillar R.P."/>
            <person name="Pangilinan J.L."/>
            <person name="Peng Y."/>
            <person name="Rokas A."/>
            <person name="Rosa C.A."/>
            <person name="Scheuner C."/>
            <person name="Sibirny A.A."/>
            <person name="Slot J.C."/>
            <person name="Stielow J.B."/>
            <person name="Sun H."/>
            <person name="Kurtzman C.P."/>
            <person name="Blackwell M."/>
            <person name="Grigoriev I.V."/>
            <person name="Jeffries T.W."/>
        </authorList>
    </citation>
    <scope>NUCLEOTIDE SEQUENCE [LARGE SCALE GENOMIC DNA]</scope>
    <source>
        <strain evidence="2 3">NRRL Y-11557</strain>
    </source>
</reference>
<gene>
    <name evidence="2" type="ORF">LIPSTDRAFT_104340</name>
</gene>
<accession>A0A1E3Q9I2</accession>